<evidence type="ECO:0000313" key="2">
    <source>
        <dbReference type="Proteomes" id="UP000315295"/>
    </source>
</evidence>
<dbReference type="AlphaFoldDB" id="A0A540KFU1"/>
<reference evidence="1 2" key="1">
    <citation type="journal article" date="2019" name="G3 (Bethesda)">
        <title>Sequencing of a Wild Apple (Malus baccata) Genome Unravels the Differences Between Cultivated and Wild Apple Species Regarding Disease Resistance and Cold Tolerance.</title>
        <authorList>
            <person name="Chen X."/>
        </authorList>
    </citation>
    <scope>NUCLEOTIDE SEQUENCE [LARGE SCALE GENOMIC DNA]</scope>
    <source>
        <strain evidence="2">cv. Shandingzi</strain>
        <tissue evidence="1">Leaves</tissue>
    </source>
</reference>
<evidence type="ECO:0000313" key="1">
    <source>
        <dbReference type="EMBL" id="TQD73095.1"/>
    </source>
</evidence>
<protein>
    <submittedName>
        <fullName evidence="1">Uncharacterized protein</fullName>
    </submittedName>
</protein>
<dbReference type="Proteomes" id="UP000315295">
    <property type="component" value="Unassembled WGS sequence"/>
</dbReference>
<comment type="caution">
    <text evidence="1">The sequence shown here is derived from an EMBL/GenBank/DDBJ whole genome shotgun (WGS) entry which is preliminary data.</text>
</comment>
<name>A0A540KFU1_MALBA</name>
<accession>A0A540KFU1</accession>
<sequence>MLHSEKREVGHFHALVEGLLRHIRHSKKSKNYLSKGGRGGNGNANVALAANVSIQASQAAD</sequence>
<keyword evidence="2" id="KW-1185">Reference proteome</keyword>
<organism evidence="1 2">
    <name type="scientific">Malus baccata</name>
    <name type="common">Siberian crab apple</name>
    <name type="synonym">Pyrus baccata</name>
    <dbReference type="NCBI Taxonomy" id="106549"/>
    <lineage>
        <taxon>Eukaryota</taxon>
        <taxon>Viridiplantae</taxon>
        <taxon>Streptophyta</taxon>
        <taxon>Embryophyta</taxon>
        <taxon>Tracheophyta</taxon>
        <taxon>Spermatophyta</taxon>
        <taxon>Magnoliopsida</taxon>
        <taxon>eudicotyledons</taxon>
        <taxon>Gunneridae</taxon>
        <taxon>Pentapetalae</taxon>
        <taxon>rosids</taxon>
        <taxon>fabids</taxon>
        <taxon>Rosales</taxon>
        <taxon>Rosaceae</taxon>
        <taxon>Amygdaloideae</taxon>
        <taxon>Maleae</taxon>
        <taxon>Malus</taxon>
    </lineage>
</organism>
<gene>
    <name evidence="1" type="ORF">C1H46_041372</name>
</gene>
<proteinExistence type="predicted"/>
<dbReference type="EMBL" id="VIEB01001332">
    <property type="protein sequence ID" value="TQD73095.1"/>
    <property type="molecule type" value="Genomic_DNA"/>
</dbReference>